<dbReference type="SMART" id="SM00213">
    <property type="entry name" value="UBQ"/>
    <property type="match status" value="1"/>
</dbReference>
<dbReference type="GO" id="GO:0061136">
    <property type="term" value="P:regulation of proteasomal protein catabolic process"/>
    <property type="evidence" value="ECO:0007669"/>
    <property type="project" value="TreeGrafter"/>
</dbReference>
<evidence type="ECO:0000259" key="9">
    <source>
        <dbReference type="PROSITE" id="PS50235"/>
    </source>
</evidence>
<dbReference type="InterPro" id="IPR029071">
    <property type="entry name" value="Ubiquitin-like_domsf"/>
</dbReference>
<keyword evidence="11" id="KW-1185">Reference proteome</keyword>
<dbReference type="InterPro" id="IPR018200">
    <property type="entry name" value="USP_CS"/>
</dbReference>
<dbReference type="GO" id="GO:0004843">
    <property type="term" value="F:cysteine-type deubiquitinase activity"/>
    <property type="evidence" value="ECO:0007669"/>
    <property type="project" value="UniProtKB-UniRule"/>
</dbReference>
<evidence type="ECO:0000256" key="7">
    <source>
        <dbReference type="SAM" id="MobiDB-lite"/>
    </source>
</evidence>
<dbReference type="PROSITE" id="PS00299">
    <property type="entry name" value="UBIQUITIN_1"/>
    <property type="match status" value="1"/>
</dbReference>
<name>A0A167EML0_9ASCO</name>
<dbReference type="InterPro" id="IPR000626">
    <property type="entry name" value="Ubiquitin-like_dom"/>
</dbReference>
<accession>A0A167EML0</accession>
<keyword evidence="5 6" id="KW-0788">Thiol protease</keyword>
<dbReference type="PANTHER" id="PTHR43982:SF1">
    <property type="entry name" value="UBIQUITIN CARBOXYL-TERMINAL HYDROLASE 14"/>
    <property type="match status" value="1"/>
</dbReference>
<sequence>MIQKTNKLVNVKHAGKKYEVDIDPSDNGLTFKMQLFSLTGVPPDRQKILVKGGQLKDDAELSSLNIKPNHTFMMLGTVGELKAPEKKMVFAEDMTDRQLVQSGMVKTPNGLVNMGNTCYANSSLQALRTVPELQTALNTYKGGIINNPQAPDMAGALRDLYLSMKGTTQAYYPVGFITMFRKAFPQFDERDNEGGYKQQDAEEAWSQLLNTLRPKLELEPAASSSAVAGTESASNNANSSFVDQYFGGSFETVLKCNEDGSTDEPRPGHETFLKLDCHITISTNFLRDGLLAGLEEKIEKHSDSLGRNAQFTLSRKISRLPKYLTVHYIRFFWRRDTQKKSKILRKVAFPFTLDVTEFLSDDLRKKVVPARDRFREVQKDQEELRRSAKRARLGGEGSKASETDDVKEDGTISDSRLAEFKNQVSQAVDPDLAKDPGTNPFGLYELSAIVTHGGSSADSGHYQAFTRNDKEPGKWWKFNDDKVTEVDEAKIETLAGGGESDSALILLYRAVSL</sequence>
<evidence type="ECO:0000256" key="4">
    <source>
        <dbReference type="ARBA" id="ARBA00022801"/>
    </source>
</evidence>
<evidence type="ECO:0000256" key="2">
    <source>
        <dbReference type="ARBA" id="ARBA00022670"/>
    </source>
</evidence>
<dbReference type="PROSITE" id="PS50235">
    <property type="entry name" value="USP_3"/>
    <property type="match status" value="1"/>
</dbReference>
<dbReference type="GO" id="GO:0016579">
    <property type="term" value="P:protein deubiquitination"/>
    <property type="evidence" value="ECO:0007669"/>
    <property type="project" value="InterPro"/>
</dbReference>
<feature type="domain" description="Ubiquitin-like" evidence="8">
    <location>
        <begin position="9"/>
        <end position="75"/>
    </location>
</feature>
<protein>
    <recommendedName>
        <fullName evidence="6">Ubiquitin carboxyl-terminal hydrolase</fullName>
        <ecNumber evidence="6">3.4.19.12</ecNumber>
    </recommendedName>
</protein>
<dbReference type="PANTHER" id="PTHR43982">
    <property type="entry name" value="UBIQUITIN CARBOXYL-TERMINAL HYDROLASE"/>
    <property type="match status" value="1"/>
</dbReference>
<dbReference type="InterPro" id="IPR001394">
    <property type="entry name" value="Peptidase_C19_UCH"/>
</dbReference>
<evidence type="ECO:0000256" key="5">
    <source>
        <dbReference type="ARBA" id="ARBA00022807"/>
    </source>
</evidence>
<keyword evidence="4 6" id="KW-0378">Hydrolase</keyword>
<dbReference type="PROSITE" id="PS50053">
    <property type="entry name" value="UBIQUITIN_2"/>
    <property type="match status" value="1"/>
</dbReference>
<reference evidence="10 11" key="1">
    <citation type="submission" date="2016-02" db="EMBL/GenBank/DDBJ databases">
        <title>Complete genome sequence and transcriptome regulation of the pentose utilising yeast Sugiyamaella lignohabitans.</title>
        <authorList>
            <person name="Bellasio M."/>
            <person name="Peymann A."/>
            <person name="Valli M."/>
            <person name="Sipitzky M."/>
            <person name="Graf A."/>
            <person name="Sauer M."/>
            <person name="Marx H."/>
            <person name="Mattanovich D."/>
        </authorList>
    </citation>
    <scope>NUCLEOTIDE SEQUENCE [LARGE SCALE GENOMIC DNA]</scope>
    <source>
        <strain evidence="10 11">CBS 10342</strain>
    </source>
</reference>
<dbReference type="SUPFAM" id="SSF54001">
    <property type="entry name" value="Cysteine proteinases"/>
    <property type="match status" value="1"/>
</dbReference>
<feature type="domain" description="USP" evidence="9">
    <location>
        <begin position="109"/>
        <end position="511"/>
    </location>
</feature>
<dbReference type="PROSITE" id="PS00972">
    <property type="entry name" value="USP_1"/>
    <property type="match status" value="1"/>
</dbReference>
<keyword evidence="3 6" id="KW-0833">Ubl conjugation pathway</keyword>
<proteinExistence type="inferred from homology"/>
<dbReference type="EMBL" id="CP014502">
    <property type="protein sequence ID" value="ANB14258.1"/>
    <property type="molecule type" value="Genomic_DNA"/>
</dbReference>
<dbReference type="Proteomes" id="UP000189580">
    <property type="component" value="Chromosome d"/>
</dbReference>
<dbReference type="RefSeq" id="XP_018736735.1">
    <property type="nucleotide sequence ID" value="XM_018882350.1"/>
</dbReference>
<dbReference type="InterPro" id="IPR028889">
    <property type="entry name" value="USP"/>
</dbReference>
<keyword evidence="2 6" id="KW-0645">Protease</keyword>
<comment type="catalytic activity">
    <reaction evidence="1 6">
        <text>Thiol-dependent hydrolysis of ester, thioester, amide, peptide and isopeptide bonds formed by the C-terminal Gly of ubiquitin (a 76-residue protein attached to proteins as an intracellular targeting signal).</text>
        <dbReference type="EC" id="3.4.19.12"/>
    </reaction>
</comment>
<dbReference type="OrthoDB" id="333239at2759"/>
<dbReference type="Gene3D" id="3.90.70.10">
    <property type="entry name" value="Cysteine proteinases"/>
    <property type="match status" value="1"/>
</dbReference>
<dbReference type="Pfam" id="PF00443">
    <property type="entry name" value="UCH"/>
    <property type="match status" value="1"/>
</dbReference>
<gene>
    <name evidence="10" type="primary">UBP6</name>
    <name evidence="10" type="ORF">AWJ20_5220</name>
</gene>
<evidence type="ECO:0000313" key="11">
    <source>
        <dbReference type="Proteomes" id="UP000189580"/>
    </source>
</evidence>
<dbReference type="Gene3D" id="3.10.20.90">
    <property type="entry name" value="Phosphatidylinositol 3-kinase Catalytic Subunit, Chain A, domain 1"/>
    <property type="match status" value="1"/>
</dbReference>
<dbReference type="CDD" id="cd02657">
    <property type="entry name" value="Peptidase_C19A"/>
    <property type="match status" value="1"/>
</dbReference>
<evidence type="ECO:0000256" key="1">
    <source>
        <dbReference type="ARBA" id="ARBA00000707"/>
    </source>
</evidence>
<dbReference type="Pfam" id="PF00240">
    <property type="entry name" value="ubiquitin"/>
    <property type="match status" value="1"/>
</dbReference>
<dbReference type="GeneID" id="30037439"/>
<dbReference type="CDD" id="cd16104">
    <property type="entry name" value="Ubl_USP14_like"/>
    <property type="match status" value="1"/>
</dbReference>
<dbReference type="InterPro" id="IPR038765">
    <property type="entry name" value="Papain-like_cys_pep_sf"/>
</dbReference>
<evidence type="ECO:0000256" key="6">
    <source>
        <dbReference type="RuleBase" id="RU366025"/>
    </source>
</evidence>
<dbReference type="GO" id="GO:0070628">
    <property type="term" value="F:proteasome binding"/>
    <property type="evidence" value="ECO:0007669"/>
    <property type="project" value="TreeGrafter"/>
</dbReference>
<dbReference type="InterPro" id="IPR044635">
    <property type="entry name" value="UBP14-like"/>
</dbReference>
<organism evidence="10 11">
    <name type="scientific">Sugiyamaella lignohabitans</name>
    <dbReference type="NCBI Taxonomy" id="796027"/>
    <lineage>
        <taxon>Eukaryota</taxon>
        <taxon>Fungi</taxon>
        <taxon>Dikarya</taxon>
        <taxon>Ascomycota</taxon>
        <taxon>Saccharomycotina</taxon>
        <taxon>Dipodascomycetes</taxon>
        <taxon>Dipodascales</taxon>
        <taxon>Trichomonascaceae</taxon>
        <taxon>Sugiyamaella</taxon>
    </lineage>
</organism>
<evidence type="ECO:0000256" key="3">
    <source>
        <dbReference type="ARBA" id="ARBA00022786"/>
    </source>
</evidence>
<evidence type="ECO:0000259" key="8">
    <source>
        <dbReference type="PROSITE" id="PS50053"/>
    </source>
</evidence>
<dbReference type="EC" id="3.4.19.12" evidence="6"/>
<dbReference type="AlphaFoldDB" id="A0A167EML0"/>
<dbReference type="GO" id="GO:0043161">
    <property type="term" value="P:proteasome-mediated ubiquitin-dependent protein catabolic process"/>
    <property type="evidence" value="ECO:0007669"/>
    <property type="project" value="InterPro"/>
</dbReference>
<feature type="compositionally biased region" description="Basic and acidic residues" evidence="7">
    <location>
        <begin position="399"/>
        <end position="410"/>
    </location>
</feature>
<feature type="region of interest" description="Disordered" evidence="7">
    <location>
        <begin position="378"/>
        <end position="412"/>
    </location>
</feature>
<comment type="similarity">
    <text evidence="6">Belongs to the peptidase C19 family.</text>
</comment>
<dbReference type="KEGG" id="slb:AWJ20_5220"/>
<dbReference type="PROSITE" id="PS00973">
    <property type="entry name" value="USP_2"/>
    <property type="match status" value="1"/>
</dbReference>
<dbReference type="SUPFAM" id="SSF54236">
    <property type="entry name" value="Ubiquitin-like"/>
    <property type="match status" value="1"/>
</dbReference>
<dbReference type="InterPro" id="IPR019954">
    <property type="entry name" value="Ubiquitin_CS"/>
</dbReference>
<evidence type="ECO:0000313" key="10">
    <source>
        <dbReference type="EMBL" id="ANB14258.1"/>
    </source>
</evidence>